<dbReference type="PANTHER" id="PTHR30615">
    <property type="entry name" value="UNCHARACTERIZED PROTEIN YJBQ-RELATED"/>
    <property type="match status" value="1"/>
</dbReference>
<dbReference type="Pfam" id="PF01894">
    <property type="entry name" value="YjbQ"/>
    <property type="match status" value="1"/>
</dbReference>
<dbReference type="NCBIfam" id="TIGR00149">
    <property type="entry name" value="TIGR00149_YjbQ"/>
    <property type="match status" value="1"/>
</dbReference>
<gene>
    <name evidence="2" type="ORF">A2Z23_01405</name>
</gene>
<dbReference type="InterPro" id="IPR035917">
    <property type="entry name" value="YjbQ-like_sf"/>
</dbReference>
<dbReference type="PANTHER" id="PTHR30615:SF8">
    <property type="entry name" value="UPF0047 PROTEIN C4A8.02C"/>
    <property type="match status" value="1"/>
</dbReference>
<dbReference type="Gene3D" id="2.60.120.460">
    <property type="entry name" value="YjbQ-like"/>
    <property type="match status" value="1"/>
</dbReference>
<dbReference type="InterPro" id="IPR001602">
    <property type="entry name" value="UPF0047_YjbQ-like"/>
</dbReference>
<dbReference type="AlphaFoldDB" id="A0A1F5G4T9"/>
<proteinExistence type="inferred from homology"/>
<dbReference type="SUPFAM" id="SSF111038">
    <property type="entry name" value="YjbQ-like"/>
    <property type="match status" value="1"/>
</dbReference>
<evidence type="ECO:0000256" key="1">
    <source>
        <dbReference type="ARBA" id="ARBA00005534"/>
    </source>
</evidence>
<evidence type="ECO:0000313" key="2">
    <source>
        <dbReference type="EMBL" id="OGD86903.1"/>
    </source>
</evidence>
<comment type="caution">
    <text evidence="2">The sequence shown here is derived from an EMBL/GenBank/DDBJ whole genome shotgun (WGS) entry which is preliminary data.</text>
</comment>
<dbReference type="EMBL" id="MFAV01000002">
    <property type="protein sequence ID" value="OGD86903.1"/>
    <property type="molecule type" value="Genomic_DNA"/>
</dbReference>
<dbReference type="Proteomes" id="UP000176628">
    <property type="component" value="Unassembled WGS sequence"/>
</dbReference>
<dbReference type="PROSITE" id="PS01314">
    <property type="entry name" value="UPF0047"/>
    <property type="match status" value="1"/>
</dbReference>
<protein>
    <recommendedName>
        <fullName evidence="4">Secondary thiamine-phosphate synthase enzyme</fullName>
    </recommendedName>
</protein>
<evidence type="ECO:0008006" key="4">
    <source>
        <dbReference type="Google" id="ProtNLM"/>
    </source>
</evidence>
<comment type="similarity">
    <text evidence="1">Belongs to the UPF0047 family.</text>
</comment>
<dbReference type="PIRSF" id="PIRSF004681">
    <property type="entry name" value="UCP004681"/>
    <property type="match status" value="1"/>
</dbReference>
<evidence type="ECO:0000313" key="3">
    <source>
        <dbReference type="Proteomes" id="UP000176628"/>
    </source>
</evidence>
<name>A0A1F5G4T9_9BACT</name>
<sequence length="130" mass="14629">MQKFTFSTKTAGELLDITEKVEELVSASKISNGLCLIFVPHATAALYLNENEIGLKEDILDFFYKLVPPKAYKHNLIDNNAQAHILSSLIGTSITLPIEDGRLVRGTWQNIFFVELDGPRAHREVILKIF</sequence>
<reference evidence="2 3" key="1">
    <citation type="journal article" date="2016" name="Nat. Commun.">
        <title>Thousands of microbial genomes shed light on interconnected biogeochemical processes in an aquifer system.</title>
        <authorList>
            <person name="Anantharaman K."/>
            <person name="Brown C.T."/>
            <person name="Hug L.A."/>
            <person name="Sharon I."/>
            <person name="Castelle C.J."/>
            <person name="Probst A.J."/>
            <person name="Thomas B.C."/>
            <person name="Singh A."/>
            <person name="Wilkins M.J."/>
            <person name="Karaoz U."/>
            <person name="Brodie E.L."/>
            <person name="Williams K.H."/>
            <person name="Hubbard S.S."/>
            <person name="Banfield J.F."/>
        </authorList>
    </citation>
    <scope>NUCLEOTIDE SEQUENCE [LARGE SCALE GENOMIC DNA]</scope>
</reference>
<accession>A0A1F5G4T9</accession>
<organism evidence="2 3">
    <name type="scientific">Candidatus Curtissbacteria bacterium RBG_16_39_7</name>
    <dbReference type="NCBI Taxonomy" id="1797707"/>
    <lineage>
        <taxon>Bacteria</taxon>
        <taxon>Candidatus Curtissiibacteriota</taxon>
    </lineage>
</organism>